<protein>
    <submittedName>
        <fullName evidence="4">TetR family transcriptional regulator</fullName>
    </submittedName>
</protein>
<dbReference type="InterPro" id="IPR001647">
    <property type="entry name" value="HTH_TetR"/>
</dbReference>
<dbReference type="SUPFAM" id="SSF48498">
    <property type="entry name" value="Tetracyclin repressor-like, C-terminal domain"/>
    <property type="match status" value="1"/>
</dbReference>
<evidence type="ECO:0000256" key="2">
    <source>
        <dbReference type="PROSITE-ProRule" id="PRU00335"/>
    </source>
</evidence>
<dbReference type="EMBL" id="VFPA01000002">
    <property type="protein sequence ID" value="TQM10702.1"/>
    <property type="molecule type" value="Genomic_DNA"/>
</dbReference>
<dbReference type="AlphaFoldDB" id="A0A543DN13"/>
<dbReference type="PRINTS" id="PR00455">
    <property type="entry name" value="HTHTETR"/>
</dbReference>
<dbReference type="InterPro" id="IPR049445">
    <property type="entry name" value="TetR_SbtR-like_C"/>
</dbReference>
<evidence type="ECO:0000313" key="4">
    <source>
        <dbReference type="EMBL" id="TQM10702.1"/>
    </source>
</evidence>
<keyword evidence="1 2" id="KW-0238">DNA-binding</keyword>
<accession>A0A543DN13</accession>
<dbReference type="Gene3D" id="1.10.357.10">
    <property type="entry name" value="Tetracycline Repressor, domain 2"/>
    <property type="match status" value="1"/>
</dbReference>
<dbReference type="Pfam" id="PF13340">
    <property type="entry name" value="DUF4096"/>
    <property type="match status" value="1"/>
</dbReference>
<keyword evidence="5" id="KW-1185">Reference proteome</keyword>
<feature type="DNA-binding region" description="H-T-H motif" evidence="2">
    <location>
        <begin position="37"/>
        <end position="56"/>
    </location>
</feature>
<sequence>MSVPVVSPRLRSDARRNRRRLLEAAREVMREHGLEASLGEIARRARVGNATLYRHFPTREALCEAVFAEYGSDLERIRERVLRVPDPWDALVAWLEETCAAFADDRAFADLITHGMPRSPALNEVCVQGIRLAETLLDRAQRAGAVRSDVELTDVLVVVCSLQRVIPAAAEVAPDAWRRHLAIALDGLRPRAGSPLPAAAMTFEQFVAIGERLQAAPHGPVHREADRRPDRAPDPVHGVISDELWELIEPELPPPAGQRGRPRRDRRQTLEAILWRYRTGCSWRDLPAEFGSWQTQWKRHRRWVEEGVYRRVLERLVES</sequence>
<comment type="caution">
    <text evidence="4">The sequence shown here is derived from an EMBL/GenBank/DDBJ whole genome shotgun (WGS) entry which is preliminary data.</text>
</comment>
<dbReference type="PANTHER" id="PTHR46637">
    <property type="entry name" value="TIS1421-TRANSPOSASE PROTEIN A"/>
    <property type="match status" value="1"/>
</dbReference>
<dbReference type="Pfam" id="PF21597">
    <property type="entry name" value="TetR_C_43"/>
    <property type="match status" value="1"/>
</dbReference>
<dbReference type="OrthoDB" id="3192968at2"/>
<evidence type="ECO:0000259" key="3">
    <source>
        <dbReference type="PROSITE" id="PS50977"/>
    </source>
</evidence>
<dbReference type="InterPro" id="IPR009057">
    <property type="entry name" value="Homeodomain-like_sf"/>
</dbReference>
<reference evidence="4 5" key="1">
    <citation type="submission" date="2019-06" db="EMBL/GenBank/DDBJ databases">
        <title>Sequencing the genomes of 1000 actinobacteria strains.</title>
        <authorList>
            <person name="Klenk H.-P."/>
        </authorList>
    </citation>
    <scope>NUCLEOTIDE SEQUENCE [LARGE SCALE GENOMIC DNA]</scope>
    <source>
        <strain evidence="4 5">DSM 45301</strain>
    </source>
</reference>
<name>A0A543DN13_9PSEU</name>
<evidence type="ECO:0000256" key="1">
    <source>
        <dbReference type="ARBA" id="ARBA00023125"/>
    </source>
</evidence>
<dbReference type="InterPro" id="IPR025161">
    <property type="entry name" value="IS402-like_dom"/>
</dbReference>
<feature type="domain" description="HTH tetR-type" evidence="3">
    <location>
        <begin position="15"/>
        <end position="74"/>
    </location>
</feature>
<dbReference type="GO" id="GO:0003677">
    <property type="term" value="F:DNA binding"/>
    <property type="evidence" value="ECO:0007669"/>
    <property type="project" value="UniProtKB-UniRule"/>
</dbReference>
<dbReference type="SUPFAM" id="SSF46689">
    <property type="entry name" value="Homeodomain-like"/>
    <property type="match status" value="1"/>
</dbReference>
<dbReference type="PROSITE" id="PS50977">
    <property type="entry name" value="HTH_TETR_2"/>
    <property type="match status" value="1"/>
</dbReference>
<proteinExistence type="predicted"/>
<gene>
    <name evidence="4" type="ORF">FB558_3220</name>
</gene>
<dbReference type="Pfam" id="PF00440">
    <property type="entry name" value="TetR_N"/>
    <property type="match status" value="1"/>
</dbReference>
<dbReference type="InterPro" id="IPR036271">
    <property type="entry name" value="Tet_transcr_reg_TetR-rel_C_sf"/>
</dbReference>
<dbReference type="Proteomes" id="UP000315677">
    <property type="component" value="Unassembled WGS sequence"/>
</dbReference>
<dbReference type="PANTHER" id="PTHR46637:SF1">
    <property type="entry name" value="BLL5188 PROTEIN"/>
    <property type="match status" value="1"/>
</dbReference>
<evidence type="ECO:0000313" key="5">
    <source>
        <dbReference type="Proteomes" id="UP000315677"/>
    </source>
</evidence>
<dbReference type="InterPro" id="IPR052909">
    <property type="entry name" value="Transposase_6_like"/>
</dbReference>
<organism evidence="4 5">
    <name type="scientific">Pseudonocardia kunmingensis</name>
    <dbReference type="NCBI Taxonomy" id="630975"/>
    <lineage>
        <taxon>Bacteria</taxon>
        <taxon>Bacillati</taxon>
        <taxon>Actinomycetota</taxon>
        <taxon>Actinomycetes</taxon>
        <taxon>Pseudonocardiales</taxon>
        <taxon>Pseudonocardiaceae</taxon>
        <taxon>Pseudonocardia</taxon>
    </lineage>
</organism>